<organism evidence="2 3">
    <name type="scientific">Porphyridium purpureum</name>
    <name type="common">Red alga</name>
    <name type="synonym">Porphyridium cruentum</name>
    <dbReference type="NCBI Taxonomy" id="35688"/>
    <lineage>
        <taxon>Eukaryota</taxon>
        <taxon>Rhodophyta</taxon>
        <taxon>Bangiophyceae</taxon>
        <taxon>Porphyridiales</taxon>
        <taxon>Porphyridiaceae</taxon>
        <taxon>Porphyridium</taxon>
    </lineage>
</organism>
<feature type="domain" description="Thioesterase" evidence="1">
    <location>
        <begin position="116"/>
        <end position="188"/>
    </location>
</feature>
<dbReference type="EMBL" id="VRMN01000003">
    <property type="protein sequence ID" value="KAA8495500.1"/>
    <property type="molecule type" value="Genomic_DNA"/>
</dbReference>
<dbReference type="CDD" id="cd00586">
    <property type="entry name" value="4HBT"/>
    <property type="match status" value="1"/>
</dbReference>
<accession>A0A5J4YX14</accession>
<proteinExistence type="predicted"/>
<protein>
    <submittedName>
        <fullName evidence="2">Putative esterase</fullName>
    </submittedName>
</protein>
<gene>
    <name evidence="2" type="ORF">FVE85_1655</name>
</gene>
<dbReference type="InterPro" id="IPR029069">
    <property type="entry name" value="HotDog_dom_sf"/>
</dbReference>
<sequence>MWNRSTPRGASDSACLGYISVHGFFDERKPMARPRSQQAGCPLRSEPLTRLGRPRYVALRIPGTGSARMLASKEVRTHPDESDFVPTLIPGVELASRTGWMRMWHTVMPSETDYSGNIWHGRYVALLEQARVYALAVSFDTNYGELVRQTQTELVVHEMFIKYVKPAAMGERLWVYAKPYRRGIRMAVHSSLENADDGSLRAQSIVTLVPLDMKMGRPLRRWPSQFSIIEGE</sequence>
<dbReference type="Proteomes" id="UP000324585">
    <property type="component" value="Unassembled WGS sequence"/>
</dbReference>
<evidence type="ECO:0000313" key="2">
    <source>
        <dbReference type="EMBL" id="KAA8495500.1"/>
    </source>
</evidence>
<dbReference type="SUPFAM" id="SSF54637">
    <property type="entry name" value="Thioesterase/thiol ester dehydrase-isomerase"/>
    <property type="match status" value="1"/>
</dbReference>
<evidence type="ECO:0000313" key="3">
    <source>
        <dbReference type="Proteomes" id="UP000324585"/>
    </source>
</evidence>
<keyword evidence="3" id="KW-1185">Reference proteome</keyword>
<evidence type="ECO:0000259" key="1">
    <source>
        <dbReference type="Pfam" id="PF03061"/>
    </source>
</evidence>
<dbReference type="AlphaFoldDB" id="A0A5J4YX14"/>
<reference evidence="3" key="1">
    <citation type="journal article" date="2019" name="Nat. Commun.">
        <title>Expansion of phycobilisome linker gene families in mesophilic red algae.</title>
        <authorList>
            <person name="Lee J."/>
            <person name="Kim D."/>
            <person name="Bhattacharya D."/>
            <person name="Yoon H.S."/>
        </authorList>
    </citation>
    <scope>NUCLEOTIDE SEQUENCE [LARGE SCALE GENOMIC DNA]</scope>
    <source>
        <strain evidence="3">CCMP 1328</strain>
    </source>
</reference>
<name>A0A5J4YX14_PORPP</name>
<dbReference type="Pfam" id="PF03061">
    <property type="entry name" value="4HBT"/>
    <property type="match status" value="1"/>
</dbReference>
<comment type="caution">
    <text evidence="2">The sequence shown here is derived from an EMBL/GenBank/DDBJ whole genome shotgun (WGS) entry which is preliminary data.</text>
</comment>
<dbReference type="Gene3D" id="3.10.129.10">
    <property type="entry name" value="Hotdog Thioesterase"/>
    <property type="match status" value="1"/>
</dbReference>
<dbReference type="InterPro" id="IPR006683">
    <property type="entry name" value="Thioestr_dom"/>
</dbReference>